<keyword evidence="5 14" id="KW-0547">Nucleotide-binding</keyword>
<dbReference type="SUPFAM" id="SSF52374">
    <property type="entry name" value="Nucleotidylyl transferase"/>
    <property type="match status" value="1"/>
</dbReference>
<evidence type="ECO:0000313" key="15">
    <source>
        <dbReference type="EMBL" id="CAH1962577.1"/>
    </source>
</evidence>
<sequence length="371" mass="42040">MLKKIPPLFSKKYLHKWFSTQANHVKSKEYPKRIFSGIQPTGAIHLGNYLGAISQWVKMQNNNEDIILSVVDLHSMTLPHDPKQLSRNILQMTATLLGCGIDPQKVVLFQQSTVLEHTQLCWCLSCICTMPRLAHLPQYKEKSKDLKDIPLGLFVYPVLQAADILAYKATHVPVGEDQVQQIQLAQDLARMFNSRFGETFPIPHTVITGAEFARLRSLRDPLKKMSKSDPDPKSRICMTDSPDEIVRNIKKAVTDFTSEVTYDQEKRPGVSNLISIHSFVTNKTVDEICSEAVNITTGQYKLMVADAVVSYLKPIQDKIEQYSSDPGYLKDILQDGRDKARNICANNLAEVEYKLGLRVKVKKQQRIEVKT</sequence>
<gene>
    <name evidence="15" type="ORF">ACAOBT_LOCUS4737</name>
</gene>
<dbReference type="EMBL" id="CAKOFQ010006702">
    <property type="protein sequence ID" value="CAH1962577.1"/>
    <property type="molecule type" value="Genomic_DNA"/>
</dbReference>
<dbReference type="CDD" id="cd00806">
    <property type="entry name" value="TrpRS_core"/>
    <property type="match status" value="1"/>
</dbReference>
<evidence type="ECO:0000256" key="11">
    <source>
        <dbReference type="ARBA" id="ARBA00059972"/>
    </source>
</evidence>
<dbReference type="GO" id="GO:0005524">
    <property type="term" value="F:ATP binding"/>
    <property type="evidence" value="ECO:0007669"/>
    <property type="project" value="UniProtKB-KW"/>
</dbReference>
<dbReference type="PROSITE" id="PS00178">
    <property type="entry name" value="AA_TRNA_LIGASE_I"/>
    <property type="match status" value="1"/>
</dbReference>
<evidence type="ECO:0000256" key="2">
    <source>
        <dbReference type="ARBA" id="ARBA00005594"/>
    </source>
</evidence>
<evidence type="ECO:0000256" key="1">
    <source>
        <dbReference type="ARBA" id="ARBA00004305"/>
    </source>
</evidence>
<dbReference type="GO" id="GO:0070183">
    <property type="term" value="P:mitochondrial tryptophanyl-tRNA aminoacylation"/>
    <property type="evidence" value="ECO:0007669"/>
    <property type="project" value="TreeGrafter"/>
</dbReference>
<evidence type="ECO:0000256" key="10">
    <source>
        <dbReference type="ARBA" id="ARBA00049929"/>
    </source>
</evidence>
<evidence type="ECO:0000256" key="12">
    <source>
        <dbReference type="ARBA" id="ARBA00069760"/>
    </source>
</evidence>
<keyword evidence="16" id="KW-1185">Reference proteome</keyword>
<evidence type="ECO:0000256" key="4">
    <source>
        <dbReference type="ARBA" id="ARBA00022598"/>
    </source>
</evidence>
<comment type="similarity">
    <text evidence="2 14">Belongs to the class-I aminoacyl-tRNA synthetase family.</text>
</comment>
<evidence type="ECO:0000256" key="13">
    <source>
        <dbReference type="ARBA" id="ARBA00080951"/>
    </source>
</evidence>
<dbReference type="FunFam" id="3.40.50.620:FF:000082">
    <property type="entry name" value="MSW1p Mitochondrial tryptophanyl-tRNA synthetase"/>
    <property type="match status" value="1"/>
</dbReference>
<dbReference type="InterPro" id="IPR024109">
    <property type="entry name" value="Trp-tRNA-ligase_bac-type"/>
</dbReference>
<dbReference type="PANTHER" id="PTHR43766:SF1">
    <property type="entry name" value="TRYPTOPHAN--TRNA LIGASE, MITOCHONDRIAL"/>
    <property type="match status" value="1"/>
</dbReference>
<protein>
    <recommendedName>
        <fullName evidence="12">Tryptophan--tRNA ligase, mitochondrial</fullName>
        <ecNumber evidence="3">6.1.1.2</ecNumber>
    </recommendedName>
    <alternativeName>
        <fullName evidence="13">(Mt)TrpRS</fullName>
    </alternativeName>
    <alternativeName>
        <fullName evidence="9">Tryptophanyl-tRNA synthetase</fullName>
    </alternativeName>
</protein>
<evidence type="ECO:0000256" key="8">
    <source>
        <dbReference type="ARBA" id="ARBA00023146"/>
    </source>
</evidence>
<dbReference type="Gene3D" id="1.10.240.10">
    <property type="entry name" value="Tyrosyl-Transfer RNA Synthetase"/>
    <property type="match status" value="1"/>
</dbReference>
<evidence type="ECO:0000256" key="7">
    <source>
        <dbReference type="ARBA" id="ARBA00022917"/>
    </source>
</evidence>
<dbReference type="NCBIfam" id="TIGR00233">
    <property type="entry name" value="trpS"/>
    <property type="match status" value="1"/>
</dbReference>
<dbReference type="InterPro" id="IPR050203">
    <property type="entry name" value="Trp-tRNA_synthetase"/>
</dbReference>
<dbReference type="GO" id="GO:0005759">
    <property type="term" value="C:mitochondrial matrix"/>
    <property type="evidence" value="ECO:0007669"/>
    <property type="project" value="UniProtKB-SubCell"/>
</dbReference>
<dbReference type="EC" id="6.1.1.2" evidence="3"/>
<comment type="function">
    <text evidence="11">Catalyzes the attachment of tryptophan to tRNA(Trp) in a two-step reaction: tryptophan is first activated by ATP to form Trp-AMP and then transferred to the acceptor end of tRNA(Trp).</text>
</comment>
<dbReference type="HAMAP" id="MF_00140_B">
    <property type="entry name" value="Trp_tRNA_synth_B"/>
    <property type="match status" value="1"/>
</dbReference>
<dbReference type="Proteomes" id="UP001152888">
    <property type="component" value="Unassembled WGS sequence"/>
</dbReference>
<dbReference type="GO" id="GO:0004830">
    <property type="term" value="F:tryptophan-tRNA ligase activity"/>
    <property type="evidence" value="ECO:0007669"/>
    <property type="project" value="UniProtKB-EC"/>
</dbReference>
<reference evidence="15" key="1">
    <citation type="submission" date="2022-03" db="EMBL/GenBank/DDBJ databases">
        <authorList>
            <person name="Sayadi A."/>
        </authorList>
    </citation>
    <scope>NUCLEOTIDE SEQUENCE</scope>
</reference>
<evidence type="ECO:0000256" key="9">
    <source>
        <dbReference type="ARBA" id="ARBA00030268"/>
    </source>
</evidence>
<organism evidence="15 16">
    <name type="scientific">Acanthoscelides obtectus</name>
    <name type="common">Bean weevil</name>
    <name type="synonym">Bruchus obtectus</name>
    <dbReference type="NCBI Taxonomy" id="200917"/>
    <lineage>
        <taxon>Eukaryota</taxon>
        <taxon>Metazoa</taxon>
        <taxon>Ecdysozoa</taxon>
        <taxon>Arthropoda</taxon>
        <taxon>Hexapoda</taxon>
        <taxon>Insecta</taxon>
        <taxon>Pterygota</taxon>
        <taxon>Neoptera</taxon>
        <taxon>Endopterygota</taxon>
        <taxon>Coleoptera</taxon>
        <taxon>Polyphaga</taxon>
        <taxon>Cucujiformia</taxon>
        <taxon>Chrysomeloidea</taxon>
        <taxon>Chrysomelidae</taxon>
        <taxon>Bruchinae</taxon>
        <taxon>Bruchini</taxon>
        <taxon>Acanthoscelides</taxon>
    </lineage>
</organism>
<keyword evidence="4 14" id="KW-0436">Ligase</keyword>
<comment type="caution">
    <text evidence="15">The sequence shown here is derived from an EMBL/GenBank/DDBJ whole genome shotgun (WGS) entry which is preliminary data.</text>
</comment>
<comment type="subcellular location">
    <subcellularLocation>
        <location evidence="1">Mitochondrion matrix</location>
    </subcellularLocation>
</comment>
<dbReference type="PANTHER" id="PTHR43766">
    <property type="entry name" value="TRYPTOPHAN--TRNA LIGASE, MITOCHONDRIAL"/>
    <property type="match status" value="1"/>
</dbReference>
<evidence type="ECO:0000313" key="16">
    <source>
        <dbReference type="Proteomes" id="UP001152888"/>
    </source>
</evidence>
<accession>A0A9P0P106</accession>
<dbReference type="OrthoDB" id="15808at2759"/>
<evidence type="ECO:0000256" key="14">
    <source>
        <dbReference type="RuleBase" id="RU363036"/>
    </source>
</evidence>
<dbReference type="InterPro" id="IPR001412">
    <property type="entry name" value="aa-tRNA-synth_I_CS"/>
</dbReference>
<dbReference type="Pfam" id="PF00579">
    <property type="entry name" value="tRNA-synt_1b"/>
    <property type="match status" value="1"/>
</dbReference>
<evidence type="ECO:0000256" key="3">
    <source>
        <dbReference type="ARBA" id="ARBA00013161"/>
    </source>
</evidence>
<dbReference type="FunFam" id="1.10.240.10:FF:000002">
    <property type="entry name" value="Tryptophan--tRNA ligase"/>
    <property type="match status" value="1"/>
</dbReference>
<dbReference type="InterPro" id="IPR002306">
    <property type="entry name" value="Trp-tRNA-ligase"/>
</dbReference>
<name>A0A9P0P106_ACAOB</name>
<dbReference type="InterPro" id="IPR002305">
    <property type="entry name" value="aa-tRNA-synth_Ic"/>
</dbReference>
<evidence type="ECO:0000256" key="5">
    <source>
        <dbReference type="ARBA" id="ARBA00022741"/>
    </source>
</evidence>
<keyword evidence="8 14" id="KW-0030">Aminoacyl-tRNA synthetase</keyword>
<dbReference type="AlphaFoldDB" id="A0A9P0P106"/>
<dbReference type="PRINTS" id="PR01039">
    <property type="entry name" value="TRNASYNTHTRP"/>
</dbReference>
<dbReference type="Gene3D" id="3.40.50.620">
    <property type="entry name" value="HUPs"/>
    <property type="match status" value="1"/>
</dbReference>
<proteinExistence type="inferred from homology"/>
<keyword evidence="6 14" id="KW-0067">ATP-binding</keyword>
<evidence type="ECO:0000256" key="6">
    <source>
        <dbReference type="ARBA" id="ARBA00022840"/>
    </source>
</evidence>
<comment type="catalytic activity">
    <reaction evidence="10">
        <text>tRNA(Trp) + L-tryptophan + ATP = L-tryptophyl-tRNA(Trp) + AMP + diphosphate + H(+)</text>
        <dbReference type="Rhea" id="RHEA:24080"/>
        <dbReference type="Rhea" id="RHEA-COMP:9671"/>
        <dbReference type="Rhea" id="RHEA-COMP:9705"/>
        <dbReference type="ChEBI" id="CHEBI:15378"/>
        <dbReference type="ChEBI" id="CHEBI:30616"/>
        <dbReference type="ChEBI" id="CHEBI:33019"/>
        <dbReference type="ChEBI" id="CHEBI:57912"/>
        <dbReference type="ChEBI" id="CHEBI:78442"/>
        <dbReference type="ChEBI" id="CHEBI:78535"/>
        <dbReference type="ChEBI" id="CHEBI:456215"/>
        <dbReference type="EC" id="6.1.1.2"/>
    </reaction>
</comment>
<dbReference type="InterPro" id="IPR014729">
    <property type="entry name" value="Rossmann-like_a/b/a_fold"/>
</dbReference>
<keyword evidence="7 14" id="KW-0648">Protein biosynthesis</keyword>